<sequence length="437" mass="48243">MMRKQFAGFAASALALAVSAQAMAGTVTTDGTDIVIKTKSGLEVSTTDKQYSFKFGGRLQADYDSFDGFYTKNNNSSNEGYLRRAQLEFGGNYKDWRYQMNYDGADLAGSSSKWDEASITYTGFSPINIKLGKFDQDYGLEKATSSKWTTAIERTAVYDLASWVNDKEDGMGIQVSGMTAGMFYGSAGITQQDAKDNLTEDEDGQDTNTFNARGVFAPIVSETEVLHFGLDYAQRSYDDDKFAGKIDSRLGVRGVTEQSSDYSGKLVFGNSDKTGFFDDDQVWGAEFAYMNGPFSVQSEYLTRTLSGQDENGDREATGYNMQLAYTLTGESRIYKLDGAKFDAIKPMDKQLGAWEVFYRFDNLEVEDDEDLGVAGIDTTTADIHTLGVNWYANEAVKVSLNYLMTKSDEDTVAVQKRAADADDDNGNALSLRAQYVF</sequence>
<protein>
    <submittedName>
        <fullName evidence="2">Phosphate-selective porin OprO/OprP</fullName>
    </submittedName>
</protein>
<dbReference type="Pfam" id="PF07396">
    <property type="entry name" value="Porin_O_P"/>
    <property type="match status" value="1"/>
</dbReference>
<dbReference type="InterPro" id="IPR023614">
    <property type="entry name" value="Porin_dom_sf"/>
</dbReference>
<gene>
    <name evidence="2" type="ORF">HNP49_001331</name>
</gene>
<dbReference type="SUPFAM" id="SSF56935">
    <property type="entry name" value="Porins"/>
    <property type="match status" value="1"/>
</dbReference>
<proteinExistence type="predicted"/>
<evidence type="ECO:0000313" key="3">
    <source>
        <dbReference type="Proteomes" id="UP000557193"/>
    </source>
</evidence>
<keyword evidence="1" id="KW-0732">Signal</keyword>
<feature type="chain" id="PRO_5031467263" evidence="1">
    <location>
        <begin position="25"/>
        <end position="437"/>
    </location>
</feature>
<evidence type="ECO:0000256" key="1">
    <source>
        <dbReference type="SAM" id="SignalP"/>
    </source>
</evidence>
<dbReference type="Gene3D" id="2.40.160.10">
    <property type="entry name" value="Porin"/>
    <property type="match status" value="1"/>
</dbReference>
<dbReference type="EMBL" id="JACHLL010000002">
    <property type="protein sequence ID" value="MBB6341174.1"/>
    <property type="molecule type" value="Genomic_DNA"/>
</dbReference>
<dbReference type="InterPro" id="IPR010870">
    <property type="entry name" value="Porin_O/P"/>
</dbReference>
<reference evidence="2 3" key="1">
    <citation type="submission" date="2020-08" db="EMBL/GenBank/DDBJ databases">
        <title>Functional genomics of gut bacteria from endangered species of beetles.</title>
        <authorList>
            <person name="Carlos-Shanley C."/>
        </authorList>
    </citation>
    <scope>NUCLEOTIDE SEQUENCE [LARGE SCALE GENOMIC DNA]</scope>
    <source>
        <strain evidence="2 3">S00202</strain>
    </source>
</reference>
<dbReference type="Proteomes" id="UP000557193">
    <property type="component" value="Unassembled WGS sequence"/>
</dbReference>
<organism evidence="2 3">
    <name type="scientific">Pseudomonas fluvialis</name>
    <dbReference type="NCBI Taxonomy" id="1793966"/>
    <lineage>
        <taxon>Bacteria</taxon>
        <taxon>Pseudomonadati</taxon>
        <taxon>Pseudomonadota</taxon>
        <taxon>Gammaproteobacteria</taxon>
        <taxon>Pseudomonadales</taxon>
        <taxon>Pseudomonadaceae</taxon>
        <taxon>Pseudomonas</taxon>
    </lineage>
</organism>
<keyword evidence="3" id="KW-1185">Reference proteome</keyword>
<comment type="caution">
    <text evidence="2">The sequence shown here is derived from an EMBL/GenBank/DDBJ whole genome shotgun (WGS) entry which is preliminary data.</text>
</comment>
<dbReference type="RefSeq" id="WP_184681743.1">
    <property type="nucleotide sequence ID" value="NZ_JACHLL010000002.1"/>
</dbReference>
<feature type="signal peptide" evidence="1">
    <location>
        <begin position="1"/>
        <end position="24"/>
    </location>
</feature>
<evidence type="ECO:0000313" key="2">
    <source>
        <dbReference type="EMBL" id="MBB6341174.1"/>
    </source>
</evidence>
<dbReference type="AlphaFoldDB" id="A0A7X0BTW4"/>
<name>A0A7X0BTW4_9PSED</name>
<accession>A0A7X0BTW4</accession>